<dbReference type="GO" id="GO:0019262">
    <property type="term" value="P:N-acetylneuraminate catabolic process"/>
    <property type="evidence" value="ECO:0007669"/>
    <property type="project" value="TreeGrafter"/>
</dbReference>
<dbReference type="CDD" id="cd00408">
    <property type="entry name" value="DHDPS-like"/>
    <property type="match status" value="1"/>
</dbReference>
<feature type="non-terminal residue" evidence="1">
    <location>
        <position position="131"/>
    </location>
</feature>
<protein>
    <submittedName>
        <fullName evidence="1">1-pyrroline-4-hydroxy-2-carboxylate deaminase</fullName>
        <ecNumber evidence="1">3.5.4.22</ecNumber>
    </submittedName>
</protein>
<dbReference type="PANTHER" id="PTHR42849:SF1">
    <property type="entry name" value="N-ACETYLNEURAMINATE LYASE"/>
    <property type="match status" value="1"/>
</dbReference>
<accession>A0A3B0U101</accession>
<dbReference type="GO" id="GO:0008747">
    <property type="term" value="F:N-acetylneuraminate lyase activity"/>
    <property type="evidence" value="ECO:0007669"/>
    <property type="project" value="TreeGrafter"/>
</dbReference>
<dbReference type="InterPro" id="IPR002220">
    <property type="entry name" value="DapA-like"/>
</dbReference>
<dbReference type="GO" id="GO:0005829">
    <property type="term" value="C:cytosol"/>
    <property type="evidence" value="ECO:0007669"/>
    <property type="project" value="TreeGrafter"/>
</dbReference>
<dbReference type="InterPro" id="IPR013785">
    <property type="entry name" value="Aldolase_TIM"/>
</dbReference>
<organism evidence="1">
    <name type="scientific">hydrothermal vent metagenome</name>
    <dbReference type="NCBI Taxonomy" id="652676"/>
    <lineage>
        <taxon>unclassified sequences</taxon>
        <taxon>metagenomes</taxon>
        <taxon>ecological metagenomes</taxon>
    </lineage>
</organism>
<dbReference type="Gene3D" id="3.20.20.70">
    <property type="entry name" value="Aldolase class I"/>
    <property type="match status" value="1"/>
</dbReference>
<dbReference type="PRINTS" id="PR00146">
    <property type="entry name" value="DHPICSNTHASE"/>
</dbReference>
<reference evidence="1" key="1">
    <citation type="submission" date="2018-06" db="EMBL/GenBank/DDBJ databases">
        <authorList>
            <person name="Zhirakovskaya E."/>
        </authorList>
    </citation>
    <scope>NUCLEOTIDE SEQUENCE</scope>
</reference>
<sequence>MKIKWEGVMPAVTTKFTVDDKLDLVNFKVNINAQLEAGVSGIILGGTLGEASTLTDSEKQTLILKTLEIVKEKIPVIINIAEQSTTKAIEAVRKAEEHGANGLMILPPMRYKADTRETVTYFKKLANSTTL</sequence>
<evidence type="ECO:0000313" key="1">
    <source>
        <dbReference type="EMBL" id="VAW23968.1"/>
    </source>
</evidence>
<keyword evidence="1" id="KW-0378">Hydrolase</keyword>
<dbReference type="Pfam" id="PF00701">
    <property type="entry name" value="DHDPS"/>
    <property type="match status" value="1"/>
</dbReference>
<dbReference type="SUPFAM" id="SSF51569">
    <property type="entry name" value="Aldolase"/>
    <property type="match status" value="1"/>
</dbReference>
<dbReference type="EC" id="3.5.4.22" evidence="1"/>
<dbReference type="EMBL" id="UOER01000225">
    <property type="protein sequence ID" value="VAW23968.1"/>
    <property type="molecule type" value="Genomic_DNA"/>
</dbReference>
<dbReference type="PANTHER" id="PTHR42849">
    <property type="entry name" value="N-ACETYLNEURAMINATE LYASE"/>
    <property type="match status" value="1"/>
</dbReference>
<dbReference type="GO" id="GO:0047425">
    <property type="term" value="F:1-pyrroline-4-hydroxy-2-carboxylate deaminase activity"/>
    <property type="evidence" value="ECO:0007669"/>
    <property type="project" value="UniProtKB-EC"/>
</dbReference>
<dbReference type="AlphaFoldDB" id="A0A3B0U101"/>
<gene>
    <name evidence="1" type="ORF">MNBD_BACTEROID04-1133</name>
</gene>
<proteinExistence type="predicted"/>
<name>A0A3B0U101_9ZZZZ</name>